<dbReference type="InterPro" id="IPR008266">
    <property type="entry name" value="Tyr_kinase_AS"/>
</dbReference>
<comment type="caution">
    <text evidence="5">The sequence shown here is derived from an EMBL/GenBank/DDBJ whole genome shotgun (WGS) entry which is preliminary data.</text>
</comment>
<keyword evidence="1" id="KW-0547">Nucleotide-binding</keyword>
<dbReference type="Gene3D" id="3.30.70.100">
    <property type="match status" value="1"/>
</dbReference>
<dbReference type="GO" id="GO:0004672">
    <property type="term" value="F:protein kinase activity"/>
    <property type="evidence" value="ECO:0007669"/>
    <property type="project" value="InterPro"/>
</dbReference>
<dbReference type="PANTHER" id="PTHR45631">
    <property type="entry name" value="OS07G0107800 PROTEIN-RELATED"/>
    <property type="match status" value="1"/>
</dbReference>
<dbReference type="SUPFAM" id="SSF56112">
    <property type="entry name" value="Protein kinase-like (PK-like)"/>
    <property type="match status" value="1"/>
</dbReference>
<feature type="compositionally biased region" description="Acidic residues" evidence="2">
    <location>
        <begin position="396"/>
        <end position="407"/>
    </location>
</feature>
<dbReference type="AlphaFoldDB" id="A0AAD5IBR3"/>
<feature type="domain" description="Protein kinase" evidence="4">
    <location>
        <begin position="122"/>
        <end position="396"/>
    </location>
</feature>
<dbReference type="PROSITE" id="PS50011">
    <property type="entry name" value="PROTEIN_KINASE_DOM"/>
    <property type="match status" value="1"/>
</dbReference>
<keyword evidence="6" id="KW-1185">Reference proteome</keyword>
<keyword evidence="3" id="KW-0472">Membrane</keyword>
<evidence type="ECO:0000256" key="1">
    <source>
        <dbReference type="PROSITE-ProRule" id="PRU10141"/>
    </source>
</evidence>
<dbReference type="Gene3D" id="1.10.510.10">
    <property type="entry name" value="Transferase(Phosphotransferase) domain 1"/>
    <property type="match status" value="1"/>
</dbReference>
<reference evidence="5" key="2">
    <citation type="submission" date="2023-02" db="EMBL/GenBank/DDBJ databases">
        <authorList>
            <person name="Swenson N.G."/>
            <person name="Wegrzyn J.L."/>
            <person name="Mcevoy S.L."/>
        </authorList>
    </citation>
    <scope>NUCLEOTIDE SEQUENCE</scope>
    <source>
        <strain evidence="5">91603</strain>
        <tissue evidence="5">Leaf</tissue>
    </source>
</reference>
<dbReference type="InterPro" id="IPR001245">
    <property type="entry name" value="Ser-Thr/Tyr_kinase_cat_dom"/>
</dbReference>
<reference evidence="5" key="1">
    <citation type="journal article" date="2022" name="Plant J.">
        <title>Strategies of tolerance reflected in two North American maple genomes.</title>
        <authorList>
            <person name="McEvoy S.L."/>
            <person name="Sezen U.U."/>
            <person name="Trouern-Trend A."/>
            <person name="McMahon S.M."/>
            <person name="Schaberg P.G."/>
            <person name="Yang J."/>
            <person name="Wegrzyn J.L."/>
            <person name="Swenson N.G."/>
        </authorList>
    </citation>
    <scope>NUCLEOTIDE SEQUENCE</scope>
    <source>
        <strain evidence="5">91603</strain>
    </source>
</reference>
<evidence type="ECO:0000256" key="2">
    <source>
        <dbReference type="SAM" id="MobiDB-lite"/>
    </source>
</evidence>
<evidence type="ECO:0000259" key="4">
    <source>
        <dbReference type="PROSITE" id="PS50011"/>
    </source>
</evidence>
<keyword evidence="1" id="KW-0067">ATP-binding</keyword>
<dbReference type="InterPro" id="IPR017441">
    <property type="entry name" value="Protein_kinase_ATP_BS"/>
</dbReference>
<dbReference type="InterPro" id="IPR011009">
    <property type="entry name" value="Kinase-like_dom_sf"/>
</dbReference>
<gene>
    <name evidence="5" type="ORF">LWI28_002479</name>
</gene>
<feature type="transmembrane region" description="Helical" evidence="3">
    <location>
        <begin position="60"/>
        <end position="87"/>
    </location>
</feature>
<dbReference type="InterPro" id="IPR000719">
    <property type="entry name" value="Prot_kinase_dom"/>
</dbReference>
<dbReference type="EMBL" id="JAJSOW010000106">
    <property type="protein sequence ID" value="KAI9159848.1"/>
    <property type="molecule type" value="Genomic_DNA"/>
</dbReference>
<proteinExistence type="predicted"/>
<evidence type="ECO:0000256" key="3">
    <source>
        <dbReference type="SAM" id="Phobius"/>
    </source>
</evidence>
<dbReference type="PANTHER" id="PTHR45631:SF202">
    <property type="entry name" value="SENESCENCE-INDUCED RECEPTOR-LIKE SERINE_THREONINE-PROTEIN KINASE"/>
    <property type="match status" value="1"/>
</dbReference>
<feature type="binding site" evidence="1">
    <location>
        <position position="149"/>
    </location>
    <ligand>
        <name>ATP</name>
        <dbReference type="ChEBI" id="CHEBI:30616"/>
    </ligand>
</feature>
<dbReference type="PROSITE" id="PS00109">
    <property type="entry name" value="PROTEIN_KINASE_TYR"/>
    <property type="match status" value="1"/>
</dbReference>
<accession>A0AAD5IBR3</accession>
<dbReference type="Pfam" id="PF07714">
    <property type="entry name" value="PK_Tyr_Ser-Thr"/>
    <property type="match status" value="1"/>
</dbReference>
<dbReference type="Gene3D" id="3.30.200.20">
    <property type="entry name" value="Phosphorylase Kinase, domain 1"/>
    <property type="match status" value="1"/>
</dbReference>
<dbReference type="GO" id="GO:0005524">
    <property type="term" value="F:ATP binding"/>
    <property type="evidence" value="ECO:0007669"/>
    <property type="project" value="UniProtKB-UniRule"/>
</dbReference>
<feature type="region of interest" description="Disordered" evidence="2">
    <location>
        <begin position="390"/>
        <end position="420"/>
    </location>
</feature>
<dbReference type="Proteomes" id="UP001064489">
    <property type="component" value="Chromosome 2"/>
</dbReference>
<sequence length="451" mass="50277">MSRDHNAFADSLAKMGSSRCGNRLEWGDIFAAVAFCLFVAFSIGFPGVLVLPLFDLSRCALFLGAGLLALFWCCAVVLFVFGCFVGLRSSVLKMYPKSSKMYESLEQNKQQFTYSNVLKMTNNFERVLGKGEFGTVYYGRLDDTEVAVKMLSQSSAQGFKQFQSEVKLLIRVHHKDLKTLIGFCEEGTNLALIYEYMANGSLGEHLLDNDKDILNWETRLRMAVEAAQGLEYLHHGCKPPIIHRDVTSTNILLNDKFQAKLADFGLSRTFPFGSATVTCTHFRLHFLLAGVESSAFLKGDDKDQIEVTGDGINVARLTKLLRKKFGYAILESVSAAASDGVDGEPKVEVAQVLEVLEPTDDEAQKDYMVGVDFNMSKGPQFKPPVEMEMKEKNESLDDVDDRDDGDDGAPTQKTAMKRKASKKKKNTCNYIIMFSSSNLMDCDMCVLFYVL</sequence>
<dbReference type="FunFam" id="3.30.200.20:FF:000394">
    <property type="entry name" value="Leucine-rich repeat receptor-like protein kinase"/>
    <property type="match status" value="1"/>
</dbReference>
<feature type="transmembrane region" description="Helical" evidence="3">
    <location>
        <begin position="29"/>
        <end position="54"/>
    </location>
</feature>
<evidence type="ECO:0000313" key="5">
    <source>
        <dbReference type="EMBL" id="KAI9159848.1"/>
    </source>
</evidence>
<evidence type="ECO:0000313" key="6">
    <source>
        <dbReference type="Proteomes" id="UP001064489"/>
    </source>
</evidence>
<protein>
    <recommendedName>
        <fullName evidence="4">Protein kinase domain-containing protein</fullName>
    </recommendedName>
</protein>
<name>A0AAD5IBR3_ACENE</name>
<keyword evidence="3" id="KW-0812">Transmembrane</keyword>
<dbReference type="PROSITE" id="PS00107">
    <property type="entry name" value="PROTEIN_KINASE_ATP"/>
    <property type="match status" value="1"/>
</dbReference>
<organism evidence="5 6">
    <name type="scientific">Acer negundo</name>
    <name type="common">Box elder</name>
    <dbReference type="NCBI Taxonomy" id="4023"/>
    <lineage>
        <taxon>Eukaryota</taxon>
        <taxon>Viridiplantae</taxon>
        <taxon>Streptophyta</taxon>
        <taxon>Embryophyta</taxon>
        <taxon>Tracheophyta</taxon>
        <taxon>Spermatophyta</taxon>
        <taxon>Magnoliopsida</taxon>
        <taxon>eudicotyledons</taxon>
        <taxon>Gunneridae</taxon>
        <taxon>Pentapetalae</taxon>
        <taxon>rosids</taxon>
        <taxon>malvids</taxon>
        <taxon>Sapindales</taxon>
        <taxon>Sapindaceae</taxon>
        <taxon>Hippocastanoideae</taxon>
        <taxon>Acereae</taxon>
        <taxon>Acer</taxon>
    </lineage>
</organism>
<keyword evidence="3" id="KW-1133">Transmembrane helix</keyword>